<keyword evidence="7" id="KW-0325">Glycoprotein</keyword>
<dbReference type="Proteomes" id="UP001153148">
    <property type="component" value="Unassembled WGS sequence"/>
</dbReference>
<sequence length="171" mass="19692">MEWASFAYETGPFHSISVLSPIYRLRIVSGGWNPLKLYCYRCVSTHPGCATPFNWLWYWGEICPEADDKCVKIIERKGAETMITRECLSSVRSVRTDIPADHYEGCRPAAKDVRLAHYVNNTIKELDIRRDYYDETTWCFCYFDNRCNDATPIASSVGLLALCVFYAMTLL</sequence>
<keyword evidence="5" id="KW-1133">Transmembrane helix</keyword>
<evidence type="ECO:0000256" key="5">
    <source>
        <dbReference type="ARBA" id="ARBA00022989"/>
    </source>
</evidence>
<evidence type="ECO:0000313" key="10">
    <source>
        <dbReference type="Proteomes" id="UP001153148"/>
    </source>
</evidence>
<proteinExistence type="predicted"/>
<dbReference type="PANTHER" id="PTHR33562:SF28">
    <property type="entry name" value="PROTEIN QUIVER"/>
    <property type="match status" value="1"/>
</dbReference>
<accession>A0ABN7NF42</accession>
<keyword evidence="8" id="KW-0449">Lipoprotein</keyword>
<protein>
    <recommendedName>
        <fullName evidence="11">Protein sleepless</fullName>
    </recommendedName>
</protein>
<evidence type="ECO:0000256" key="1">
    <source>
        <dbReference type="ARBA" id="ARBA00004589"/>
    </source>
</evidence>
<keyword evidence="6" id="KW-0472">Membrane</keyword>
<dbReference type="CDD" id="cd23591">
    <property type="entry name" value="TFP_LU_ECD_Crim"/>
    <property type="match status" value="1"/>
</dbReference>
<dbReference type="EMBL" id="CAJPIN010001374">
    <property type="protein sequence ID" value="CAG2054485.1"/>
    <property type="molecule type" value="Genomic_DNA"/>
</dbReference>
<evidence type="ECO:0000256" key="7">
    <source>
        <dbReference type="ARBA" id="ARBA00023180"/>
    </source>
</evidence>
<evidence type="ECO:0000256" key="2">
    <source>
        <dbReference type="ARBA" id="ARBA00022622"/>
    </source>
</evidence>
<comment type="caution">
    <text evidence="9">The sequence shown here is derived from an EMBL/GenBank/DDBJ whole genome shotgun (WGS) entry which is preliminary data.</text>
</comment>
<evidence type="ECO:0008006" key="11">
    <source>
        <dbReference type="Google" id="ProtNLM"/>
    </source>
</evidence>
<keyword evidence="3" id="KW-0812">Transmembrane</keyword>
<name>A0ABN7NF42_TIMPD</name>
<keyword evidence="10" id="KW-1185">Reference proteome</keyword>
<dbReference type="InterPro" id="IPR031424">
    <property type="entry name" value="QVR-like"/>
</dbReference>
<evidence type="ECO:0000256" key="3">
    <source>
        <dbReference type="ARBA" id="ARBA00022692"/>
    </source>
</evidence>
<evidence type="ECO:0000313" key="9">
    <source>
        <dbReference type="EMBL" id="CAG2054485.1"/>
    </source>
</evidence>
<dbReference type="PANTHER" id="PTHR33562">
    <property type="entry name" value="ATILLA, ISOFORM B-RELATED-RELATED"/>
    <property type="match status" value="1"/>
</dbReference>
<gene>
    <name evidence="9" type="ORF">TPAB3V08_LOCUS1508</name>
</gene>
<organism evidence="9 10">
    <name type="scientific">Timema podura</name>
    <name type="common">Walking stick</name>
    <dbReference type="NCBI Taxonomy" id="61482"/>
    <lineage>
        <taxon>Eukaryota</taxon>
        <taxon>Metazoa</taxon>
        <taxon>Ecdysozoa</taxon>
        <taxon>Arthropoda</taxon>
        <taxon>Hexapoda</taxon>
        <taxon>Insecta</taxon>
        <taxon>Pterygota</taxon>
        <taxon>Neoptera</taxon>
        <taxon>Polyneoptera</taxon>
        <taxon>Phasmatodea</taxon>
        <taxon>Timematodea</taxon>
        <taxon>Timematoidea</taxon>
        <taxon>Timematidae</taxon>
        <taxon>Timema</taxon>
    </lineage>
</organism>
<comment type="subcellular location">
    <subcellularLocation>
        <location evidence="1">Membrane</location>
        <topology evidence="1">Lipid-anchor</topology>
        <topology evidence="1">GPI-anchor</topology>
    </subcellularLocation>
</comment>
<reference evidence="9" key="1">
    <citation type="submission" date="2021-03" db="EMBL/GenBank/DDBJ databases">
        <authorList>
            <person name="Tran Van P."/>
        </authorList>
    </citation>
    <scope>NUCLEOTIDE SEQUENCE</scope>
</reference>
<evidence type="ECO:0000256" key="8">
    <source>
        <dbReference type="ARBA" id="ARBA00023288"/>
    </source>
</evidence>
<evidence type="ECO:0000256" key="6">
    <source>
        <dbReference type="ARBA" id="ARBA00023136"/>
    </source>
</evidence>
<keyword evidence="2" id="KW-0336">GPI-anchor</keyword>
<keyword evidence="4" id="KW-0732">Signal</keyword>
<evidence type="ECO:0000256" key="4">
    <source>
        <dbReference type="ARBA" id="ARBA00022729"/>
    </source>
</evidence>
<dbReference type="Pfam" id="PF17064">
    <property type="entry name" value="QVR"/>
    <property type="match status" value="1"/>
</dbReference>
<dbReference type="InterPro" id="IPR050975">
    <property type="entry name" value="Sleep_regulator"/>
</dbReference>